<keyword evidence="4" id="KW-1185">Reference proteome</keyword>
<dbReference type="AlphaFoldDB" id="A0A8B9PNZ5"/>
<dbReference type="Pfam" id="PF15062">
    <property type="entry name" value="ARL6IP6"/>
    <property type="match status" value="1"/>
</dbReference>
<dbReference type="PANTHER" id="PTHR28640">
    <property type="entry name" value="ADP-RIBOSYLATION FACTOR-LIKE PROTEIN 6-INTERACTING PROTEIN 6"/>
    <property type="match status" value="1"/>
</dbReference>
<accession>A0A8B9PNZ5</accession>
<evidence type="ECO:0000256" key="1">
    <source>
        <dbReference type="SAM" id="MobiDB-lite"/>
    </source>
</evidence>
<feature type="compositionally biased region" description="Pro residues" evidence="1">
    <location>
        <begin position="18"/>
        <end position="33"/>
    </location>
</feature>
<feature type="region of interest" description="Disordered" evidence="1">
    <location>
        <begin position="13"/>
        <end position="64"/>
    </location>
</feature>
<keyword evidence="2" id="KW-1133">Transmembrane helix</keyword>
<reference evidence="3" key="1">
    <citation type="submission" date="2025-08" db="UniProtKB">
        <authorList>
            <consortium name="Ensembl"/>
        </authorList>
    </citation>
    <scope>IDENTIFICATION</scope>
</reference>
<keyword evidence="2" id="KW-0812">Transmembrane</keyword>
<feature type="compositionally biased region" description="Low complexity" evidence="1">
    <location>
        <begin position="53"/>
        <end position="64"/>
    </location>
</feature>
<proteinExistence type="predicted"/>
<sequence>MVRPARGLRCARCARAGPPAPPPHPPPAPPPWPRRCAGQVGPARGGLGRQQQPSGCPPAAAGASSHAPWPAKCPALLSVVKPVPRACASLRVAVWRTEERGRSRSRPVPRYGWGASVPPARRSGEACRLEPTGRDKHRLRLSRSLHRPSCALAPVPDRHVIKIHTSGSLYFFQKILGCAYVALLAEFLCCGFSWPMMYFDSFEPGVFPPTPLPPAQFKTPLRRPSPLVPALHARTACFCLLEL</sequence>
<dbReference type="PANTHER" id="PTHR28640:SF1">
    <property type="entry name" value="ADP-RIBOSYLATION FACTOR-LIKE PROTEIN 6-INTERACTING PROTEIN 6"/>
    <property type="match status" value="1"/>
</dbReference>
<dbReference type="Proteomes" id="UP000694424">
    <property type="component" value="Unplaced"/>
</dbReference>
<protein>
    <submittedName>
        <fullName evidence="3">Uncharacterized protein</fullName>
    </submittedName>
</protein>
<evidence type="ECO:0000256" key="2">
    <source>
        <dbReference type="SAM" id="Phobius"/>
    </source>
</evidence>
<feature type="transmembrane region" description="Helical" evidence="2">
    <location>
        <begin position="175"/>
        <end position="194"/>
    </location>
</feature>
<evidence type="ECO:0000313" key="3">
    <source>
        <dbReference type="Ensembl" id="ENSAOWP00000014483.1"/>
    </source>
</evidence>
<evidence type="ECO:0000313" key="4">
    <source>
        <dbReference type="Proteomes" id="UP000694424"/>
    </source>
</evidence>
<dbReference type="InterPro" id="IPR029383">
    <property type="entry name" value="ARL6IP6"/>
</dbReference>
<keyword evidence="2" id="KW-0472">Membrane</keyword>
<organism evidence="3 4">
    <name type="scientific">Apteryx owenii</name>
    <name type="common">Little spotted kiwi</name>
    <dbReference type="NCBI Taxonomy" id="8824"/>
    <lineage>
        <taxon>Eukaryota</taxon>
        <taxon>Metazoa</taxon>
        <taxon>Chordata</taxon>
        <taxon>Craniata</taxon>
        <taxon>Vertebrata</taxon>
        <taxon>Euteleostomi</taxon>
        <taxon>Archelosauria</taxon>
        <taxon>Archosauria</taxon>
        <taxon>Dinosauria</taxon>
        <taxon>Saurischia</taxon>
        <taxon>Theropoda</taxon>
        <taxon>Coelurosauria</taxon>
        <taxon>Aves</taxon>
        <taxon>Palaeognathae</taxon>
        <taxon>Apterygiformes</taxon>
        <taxon>Apterygidae</taxon>
        <taxon>Apteryx</taxon>
    </lineage>
</organism>
<dbReference type="Ensembl" id="ENSAOWT00000016436.1">
    <property type="protein sequence ID" value="ENSAOWP00000014483.1"/>
    <property type="gene ID" value="ENSAOWG00000009881.1"/>
</dbReference>
<name>A0A8B9PNZ5_APTOW</name>
<reference evidence="3" key="2">
    <citation type="submission" date="2025-09" db="UniProtKB">
        <authorList>
            <consortium name="Ensembl"/>
        </authorList>
    </citation>
    <scope>IDENTIFICATION</scope>
</reference>